<protein>
    <submittedName>
        <fullName evidence="1">Uncharacterized protein</fullName>
    </submittedName>
</protein>
<accession>A0A6M3X9K5</accession>
<organism evidence="1">
    <name type="scientific">viral metagenome</name>
    <dbReference type="NCBI Taxonomy" id="1070528"/>
    <lineage>
        <taxon>unclassified sequences</taxon>
        <taxon>metagenomes</taxon>
        <taxon>organismal metagenomes</taxon>
    </lineage>
</organism>
<reference evidence="1" key="1">
    <citation type="submission" date="2020-03" db="EMBL/GenBank/DDBJ databases">
        <title>The deep terrestrial virosphere.</title>
        <authorList>
            <person name="Holmfeldt K."/>
            <person name="Nilsson E."/>
            <person name="Simone D."/>
            <person name="Lopez-Fernandez M."/>
            <person name="Wu X."/>
            <person name="de Brujin I."/>
            <person name="Lundin D."/>
            <person name="Andersson A."/>
            <person name="Bertilsson S."/>
            <person name="Dopson M."/>
        </authorList>
    </citation>
    <scope>NUCLEOTIDE SEQUENCE</scope>
    <source>
        <strain evidence="1">TM448B00218</strain>
    </source>
</reference>
<sequence>MSSGKRKLIQYPIDMADRTARLQGVLKTKRQTLYITIRDSYGREPAWYLRYRLTEQAKRINEIVRELYEVV</sequence>
<dbReference type="AlphaFoldDB" id="A0A6M3X9K5"/>
<evidence type="ECO:0000313" key="1">
    <source>
        <dbReference type="EMBL" id="QJH94358.1"/>
    </source>
</evidence>
<name>A0A6M3X9K5_9ZZZZ</name>
<dbReference type="EMBL" id="MT144600">
    <property type="protein sequence ID" value="QJH94358.1"/>
    <property type="molecule type" value="Genomic_DNA"/>
</dbReference>
<gene>
    <name evidence="1" type="ORF">TM448B00218_0001</name>
</gene>
<proteinExistence type="predicted"/>